<reference evidence="1" key="1">
    <citation type="submission" date="2018-11" db="EMBL/GenBank/DDBJ databases">
        <authorList>
            <consortium name="Pathogen Informatics"/>
        </authorList>
    </citation>
    <scope>NUCLEOTIDE SEQUENCE</scope>
</reference>
<dbReference type="EMBL" id="CAAALY010259465">
    <property type="protein sequence ID" value="VEL38918.1"/>
    <property type="molecule type" value="Genomic_DNA"/>
</dbReference>
<evidence type="ECO:0000313" key="2">
    <source>
        <dbReference type="Proteomes" id="UP000784294"/>
    </source>
</evidence>
<protein>
    <submittedName>
        <fullName evidence="1">Uncharacterized protein</fullName>
    </submittedName>
</protein>
<dbReference type="AlphaFoldDB" id="A0A448XKL8"/>
<accession>A0A448XKL8</accession>
<gene>
    <name evidence="1" type="ORF">PXEA_LOCUS32358</name>
</gene>
<organism evidence="1 2">
    <name type="scientific">Protopolystoma xenopodis</name>
    <dbReference type="NCBI Taxonomy" id="117903"/>
    <lineage>
        <taxon>Eukaryota</taxon>
        <taxon>Metazoa</taxon>
        <taxon>Spiralia</taxon>
        <taxon>Lophotrochozoa</taxon>
        <taxon>Platyhelminthes</taxon>
        <taxon>Monogenea</taxon>
        <taxon>Polyopisthocotylea</taxon>
        <taxon>Polystomatidea</taxon>
        <taxon>Polystomatidae</taxon>
        <taxon>Protopolystoma</taxon>
    </lineage>
</organism>
<sequence length="447" mass="51610">MKGPLILAEENEDSKQAMVQRSLMNMSRNNVEYLELKHSGIYSFYCQSNPPLNCSQRKFKLRAHHSASGVVLLPSTKLFSGETVTCDYADPSTTLGRHWLEVKIYGADNEYKLINRHKVLFFSSRPSTYNLTCTASLKYPIQSITLQDSFEVFVDIPLRIQYWQLPRCLQFGRPIKCEVQGHNMAREHMNTVWSTDAKHVSSYQNRLYLKQLPDISRYLEARLARQRETHTATCTIHLPPTLGGYLKHTHHFTLCHEDLVTFTPDRFYLQRPSELICSANAEEVGLRNPRLSTWDDKGECLKEPRKIANYSTSESPNTFETTELYSSEQKTFRNSASLRIPIWPKRSCKYSFCCELEFIRTNEFSIICTNFTLAESIGKLKLKHEGPFINRPIECSYIDSTILMPGLTLEIESDYSLKPISSNFVLLGSSKIEIYRRFDSVLVRTDK</sequence>
<comment type="caution">
    <text evidence="1">The sequence shown here is derived from an EMBL/GenBank/DDBJ whole genome shotgun (WGS) entry which is preliminary data.</text>
</comment>
<name>A0A448XKL8_9PLAT</name>
<dbReference type="Proteomes" id="UP000784294">
    <property type="component" value="Unassembled WGS sequence"/>
</dbReference>
<evidence type="ECO:0000313" key="1">
    <source>
        <dbReference type="EMBL" id="VEL38918.1"/>
    </source>
</evidence>
<keyword evidence="2" id="KW-1185">Reference proteome</keyword>
<proteinExistence type="predicted"/>